<accession>A0ABT3N7J5</accession>
<keyword evidence="1" id="KW-0812">Transmembrane</keyword>
<evidence type="ECO:0000313" key="2">
    <source>
        <dbReference type="EMBL" id="MCW7753419.1"/>
    </source>
</evidence>
<evidence type="ECO:0000256" key="1">
    <source>
        <dbReference type="SAM" id="Phobius"/>
    </source>
</evidence>
<comment type="caution">
    <text evidence="2">The sequence shown here is derived from an EMBL/GenBank/DDBJ whole genome shotgun (WGS) entry which is preliminary data.</text>
</comment>
<keyword evidence="1" id="KW-1133">Transmembrane helix</keyword>
<proteinExistence type="predicted"/>
<sequence>MDFRTLATGWLPCGTNGLKGRLEFRPHEQPAGFWIIFLVYGAAGAWLVIFALRLFTGMAEPLPLR</sequence>
<gene>
    <name evidence="2" type="ORF">OOT00_05390</name>
</gene>
<keyword evidence="1" id="KW-0472">Membrane</keyword>
<feature type="transmembrane region" description="Helical" evidence="1">
    <location>
        <begin position="31"/>
        <end position="55"/>
    </location>
</feature>
<dbReference type="Proteomes" id="UP001209681">
    <property type="component" value="Unassembled WGS sequence"/>
</dbReference>
<reference evidence="2 3" key="1">
    <citation type="submission" date="2022-11" db="EMBL/GenBank/DDBJ databases">
        <title>Desulfobotulus tamanensis H1 sp. nov. - anaerobic, alkaliphilic, sulphate reducing bacterium isolated from terrestrial mud volcano.</title>
        <authorList>
            <person name="Frolova A."/>
            <person name="Merkel A.Y."/>
            <person name="Slobodkin A.I."/>
        </authorList>
    </citation>
    <scope>NUCLEOTIDE SEQUENCE [LARGE SCALE GENOMIC DNA]</scope>
    <source>
        <strain evidence="2 3">H1</strain>
    </source>
</reference>
<name>A0ABT3N7J5_9BACT</name>
<evidence type="ECO:0000313" key="3">
    <source>
        <dbReference type="Proteomes" id="UP001209681"/>
    </source>
</evidence>
<keyword evidence="3" id="KW-1185">Reference proteome</keyword>
<dbReference type="EMBL" id="JAPFPW010000004">
    <property type="protein sequence ID" value="MCW7753419.1"/>
    <property type="molecule type" value="Genomic_DNA"/>
</dbReference>
<organism evidence="2 3">
    <name type="scientific">Desulfobotulus pelophilus</name>
    <dbReference type="NCBI Taxonomy" id="2823377"/>
    <lineage>
        <taxon>Bacteria</taxon>
        <taxon>Pseudomonadati</taxon>
        <taxon>Thermodesulfobacteriota</taxon>
        <taxon>Desulfobacteria</taxon>
        <taxon>Desulfobacterales</taxon>
        <taxon>Desulfobacteraceae</taxon>
        <taxon>Desulfobotulus</taxon>
    </lineage>
</organism>
<dbReference type="RefSeq" id="WP_265424287.1">
    <property type="nucleotide sequence ID" value="NZ_JAPFPW010000004.1"/>
</dbReference>
<protein>
    <submittedName>
        <fullName evidence="2">Uncharacterized protein</fullName>
    </submittedName>
</protein>